<dbReference type="GO" id="GO:0035267">
    <property type="term" value="C:NuA4 histone acetyltransferase complex"/>
    <property type="evidence" value="ECO:0007669"/>
    <property type="project" value="InterPro"/>
</dbReference>
<dbReference type="GO" id="GO:0006357">
    <property type="term" value="P:regulation of transcription by RNA polymerase II"/>
    <property type="evidence" value="ECO:0007669"/>
    <property type="project" value="InterPro"/>
</dbReference>
<keyword evidence="4 6" id="KW-0804">Transcription</keyword>
<keyword evidence="5 6" id="KW-0539">Nucleus</keyword>
<evidence type="ECO:0000313" key="10">
    <source>
        <dbReference type="Proteomes" id="UP001346149"/>
    </source>
</evidence>
<feature type="region of interest" description="Disordered" evidence="7">
    <location>
        <begin position="134"/>
        <end position="157"/>
    </location>
</feature>
<dbReference type="EMBL" id="JAXQNO010000019">
    <property type="protein sequence ID" value="KAK4774288.1"/>
    <property type="molecule type" value="Genomic_DNA"/>
</dbReference>
<feature type="region of interest" description="Disordered" evidence="7">
    <location>
        <begin position="1"/>
        <end position="56"/>
    </location>
</feature>
<name>A0AAN7QSH0_TRANT</name>
<reference evidence="9 10" key="1">
    <citation type="journal article" date="2023" name="Hortic Res">
        <title>Pangenome of water caltrop reveals structural variations and asymmetric subgenome divergence after allopolyploidization.</title>
        <authorList>
            <person name="Zhang X."/>
            <person name="Chen Y."/>
            <person name="Wang L."/>
            <person name="Yuan Y."/>
            <person name="Fang M."/>
            <person name="Shi L."/>
            <person name="Lu R."/>
            <person name="Comes H.P."/>
            <person name="Ma Y."/>
            <person name="Chen Y."/>
            <person name="Huang G."/>
            <person name="Zhou Y."/>
            <person name="Zheng Z."/>
            <person name="Qiu Y."/>
        </authorList>
    </citation>
    <scope>NUCLEOTIDE SEQUENCE [LARGE SCALE GENOMIC DNA]</scope>
    <source>
        <strain evidence="9">F231</strain>
    </source>
</reference>
<gene>
    <name evidence="9" type="ORF">SAY86_009223</name>
</gene>
<accession>A0AAN7QSH0</accession>
<dbReference type="InterPro" id="IPR019542">
    <property type="entry name" value="Enhancer_polycomb-like_N"/>
</dbReference>
<evidence type="ECO:0000313" key="9">
    <source>
        <dbReference type="EMBL" id="KAK4774288.1"/>
    </source>
</evidence>
<evidence type="ECO:0000256" key="7">
    <source>
        <dbReference type="SAM" id="MobiDB-lite"/>
    </source>
</evidence>
<dbReference type="Pfam" id="PF10513">
    <property type="entry name" value="EPL1"/>
    <property type="match status" value="1"/>
</dbReference>
<sequence length="1622" mass="184160">MENRGGSFHETQTTKRSRSLDIKRLYKPKMPKESEKDGQTRSWKRKNSSVYNCDDENIKKRSKKDVLVGNLKNSDRNSKKSLAELYNGDCGTGLKNLTSTERESDISLSLGGVKVQIPKRKRGSMGRKKFDAHRVAEQLGPSSSIHGSSDPAKKLEHDDSCDGVELGSGMPAECFHDTKENRILSSILDQKLEETDIAVQSDDLLSKKPRKKLRKKKSIEVGARKFVQVADSVDNESLKTYNDLPEEDEKNLEENAAMMLSSRFDPTCTGFSSNTKSSAPPTKSKHLHLNHCRNASSHNGLDRASLIAANRKLRPRRHHKERGLMRKRRHFYDIIPDELDPLWVIDKKIKVFCPIDENWYYGLVNDYDEERKLHHIKYDDRDEEWVDLQNENFKLLLLRCEVPGMSVEKKAVSSDKHLHERKLILKSPQKVKSRSMNVADDSCEIESEPIISWFTPSKSSSSHAVKRTLGSHTFKKQKISTLSSHSTPTLRKDVKVSHNRSLAYDSLRRKEVRAYKNSSLGGKVGGCTDNGLKSAICLKEKKLPIVYVRRHFRKSTKLSDKRINADILASDITCGGSVSFAGGSDVIDCHDVSLMKSDTPLPPWSVSDAILQGLSISSFKSRECRFELCKSVISFLSQSFGALSFMLFLALPQHGTLMILWPKIHLEMLFVDSIEGLRFLLFEGSLKEAVEFVFLVLELFAPNHDDDKFVRLQVPKTTISFKLVTFQGLRRELVFAFYNFFEIKRSKWMYLDFKLMRHCLLTKSLPLSEFTCDNIRVLQNGANRLSPSSQSGPSIKVLQKKHRTAICRYKVHKDCSYIYAGHSCISNGSCKTLPPFALSFAAAPSFFLSLHLELLMKHTIFKTFAFTVWGNDSVEHPENDCCSKFIEFQADKMASANYTISNKFLSSDELDIGKTCVSDDHANTKIPAPGMYNTPQDLGLGTDEQWQKNHTEKEKVPHSPTISNISQKISTLSNEICIEVPQLHQVDMPKHDESQSLLQMNGNGGIIPSPNPTAPRTVWHRTRSNLSCRNSSHGWADVKMDPVHNGFINGPKKPRTQVSYSFPLAGFDLGSKNRNLHQKTVPHKRIRRSNEKRISDAWQRNFDLLSCEANVLVTHSDRGWRECGSQVVLELADQNEWKLAVKISGDTQFSYKAHQFMQPGSTNRYTHAMMWKGAKDWTLEFPDRGQWALFKEMHEECYNRNIRAASIKSIPIPGVRLIDENDDSAPEGMFMRSSSKYFRQIETDVEMALNPSRVLYDMDSEDEKWISENRSSSDGDGNILRQLTEEVFERTIDIFEKAAYMRQCDQFSSDEIGGLTNGVAPMELLKAIYEHWQQKRQKTGMPLIRHLQAPLWERYQQQVKEWELNTNRANSSLPNGCKKAPMVEKPQMFAFCMKPRGLEAPNKGSKQRSHRKMSVSGHNNTAYGGDHDIHTLGRRSNGYTFGDERVLYLAHNYEYLEEYSPHARFSPWDISNCGYFSMNSNGYYHPALCRNKLKKFGYLISPQDRATSYSPRAAAMGCRKNGSVHQSNLGPEAFQSLLDSLEVDEIIMRDASGASQHAQSMAKMKKERARRMFDKADLAIHRAVAALMTAEAMKASSSEDMKASSSEDMKASSSEDMNDSGD</sequence>
<comment type="similarity">
    <text evidence="2 6">Belongs to the enhancer of polycomb family.</text>
</comment>
<protein>
    <recommendedName>
        <fullName evidence="6">Enhancer of polycomb-like protein</fullName>
    </recommendedName>
</protein>
<dbReference type="InterPro" id="IPR024943">
    <property type="entry name" value="Enhancer_polycomb"/>
</dbReference>
<feature type="region of interest" description="Disordered" evidence="7">
    <location>
        <begin position="1593"/>
        <end position="1622"/>
    </location>
</feature>
<evidence type="ECO:0000256" key="4">
    <source>
        <dbReference type="ARBA" id="ARBA00023163"/>
    </source>
</evidence>
<evidence type="ECO:0000256" key="1">
    <source>
        <dbReference type="ARBA" id="ARBA00004123"/>
    </source>
</evidence>
<keyword evidence="3 6" id="KW-0805">Transcription regulation</keyword>
<organism evidence="9 10">
    <name type="scientific">Trapa natans</name>
    <name type="common">Water chestnut</name>
    <dbReference type="NCBI Taxonomy" id="22666"/>
    <lineage>
        <taxon>Eukaryota</taxon>
        <taxon>Viridiplantae</taxon>
        <taxon>Streptophyta</taxon>
        <taxon>Embryophyta</taxon>
        <taxon>Tracheophyta</taxon>
        <taxon>Spermatophyta</taxon>
        <taxon>Magnoliopsida</taxon>
        <taxon>eudicotyledons</taxon>
        <taxon>Gunneridae</taxon>
        <taxon>Pentapetalae</taxon>
        <taxon>rosids</taxon>
        <taxon>malvids</taxon>
        <taxon>Myrtales</taxon>
        <taxon>Lythraceae</taxon>
        <taxon>Trapa</taxon>
    </lineage>
</organism>
<evidence type="ECO:0000256" key="6">
    <source>
        <dbReference type="RuleBase" id="RU361124"/>
    </source>
</evidence>
<feature type="domain" description="Enhancer of polycomb-like N-terminal" evidence="8">
    <location>
        <begin position="1205"/>
        <end position="1297"/>
    </location>
</feature>
<feature type="compositionally biased region" description="Basic and acidic residues" evidence="7">
    <location>
        <begin position="18"/>
        <end position="39"/>
    </location>
</feature>
<dbReference type="Gene3D" id="2.30.30.140">
    <property type="match status" value="1"/>
</dbReference>
<comment type="subcellular location">
    <subcellularLocation>
        <location evidence="1 6">Nucleus</location>
    </subcellularLocation>
</comment>
<feature type="region of interest" description="Disordered" evidence="7">
    <location>
        <begin position="1400"/>
        <end position="1428"/>
    </location>
</feature>
<evidence type="ECO:0000256" key="2">
    <source>
        <dbReference type="ARBA" id="ARBA00008035"/>
    </source>
</evidence>
<dbReference type="GO" id="GO:0005634">
    <property type="term" value="C:nucleus"/>
    <property type="evidence" value="ECO:0007669"/>
    <property type="project" value="UniProtKB-SubCell"/>
</dbReference>
<dbReference type="CDD" id="cd20404">
    <property type="entry name" value="Tudor_Agenet_AtEML-like"/>
    <property type="match status" value="1"/>
</dbReference>
<keyword evidence="10" id="KW-1185">Reference proteome</keyword>
<comment type="caution">
    <text evidence="9">The sequence shown here is derived from an EMBL/GenBank/DDBJ whole genome shotgun (WGS) entry which is preliminary data.</text>
</comment>
<evidence type="ECO:0000259" key="8">
    <source>
        <dbReference type="Pfam" id="PF10513"/>
    </source>
</evidence>
<evidence type="ECO:0000256" key="5">
    <source>
        <dbReference type="ARBA" id="ARBA00023242"/>
    </source>
</evidence>
<feature type="compositionally biased region" description="Basic and acidic residues" evidence="7">
    <location>
        <begin position="1597"/>
        <end position="1610"/>
    </location>
</feature>
<dbReference type="Proteomes" id="UP001346149">
    <property type="component" value="Unassembled WGS sequence"/>
</dbReference>
<evidence type="ECO:0000256" key="3">
    <source>
        <dbReference type="ARBA" id="ARBA00023015"/>
    </source>
</evidence>
<dbReference type="PANTHER" id="PTHR14898">
    <property type="entry name" value="ENHANCER OF POLYCOMB"/>
    <property type="match status" value="1"/>
</dbReference>
<proteinExistence type="inferred from homology"/>